<dbReference type="SUPFAM" id="SSF54285">
    <property type="entry name" value="MoaD/ThiS"/>
    <property type="match status" value="1"/>
</dbReference>
<proteinExistence type="predicted"/>
<dbReference type="GO" id="GO:0032324">
    <property type="term" value="P:molybdopterin cofactor biosynthetic process"/>
    <property type="evidence" value="ECO:0007669"/>
    <property type="project" value="UniProtKB-ARBA"/>
</dbReference>
<comment type="caution">
    <text evidence="2">The sequence shown here is derived from an EMBL/GenBank/DDBJ whole genome shotgun (WGS) entry which is preliminary data.</text>
</comment>
<dbReference type="Pfam" id="PF02597">
    <property type="entry name" value="ThiS"/>
    <property type="match status" value="1"/>
</dbReference>
<organism evidence="2 3">
    <name type="scientific">Candidatus Nephthysia bennettiae</name>
    <dbReference type="NCBI Taxonomy" id="3127016"/>
    <lineage>
        <taxon>Bacteria</taxon>
        <taxon>Bacillati</taxon>
        <taxon>Candidatus Dormiibacterota</taxon>
        <taxon>Candidatus Dormibacteria</taxon>
        <taxon>Candidatus Dormibacterales</taxon>
        <taxon>Candidatus Dormibacteraceae</taxon>
        <taxon>Candidatus Nephthysia</taxon>
    </lineage>
</organism>
<dbReference type="CDD" id="cd00756">
    <property type="entry name" value="MoaE"/>
    <property type="match status" value="1"/>
</dbReference>
<gene>
    <name evidence="2" type="ORF">JF922_11815</name>
</gene>
<name>A0A934KAR2_9BACT</name>
<dbReference type="Gene3D" id="3.90.1170.40">
    <property type="entry name" value="Molybdopterin biosynthesis MoaE subunit"/>
    <property type="match status" value="1"/>
</dbReference>
<dbReference type="CDD" id="cd00754">
    <property type="entry name" value="Ubl_MoaD"/>
    <property type="match status" value="1"/>
</dbReference>
<dbReference type="PANTHER" id="PTHR23404">
    <property type="entry name" value="MOLYBDOPTERIN SYNTHASE RELATED"/>
    <property type="match status" value="1"/>
</dbReference>
<evidence type="ECO:0000256" key="1">
    <source>
        <dbReference type="SAM" id="MobiDB-lite"/>
    </source>
</evidence>
<dbReference type="EMBL" id="JAEKNR010000125">
    <property type="protein sequence ID" value="MBJ7598755.1"/>
    <property type="molecule type" value="Genomic_DNA"/>
</dbReference>
<dbReference type="Gene3D" id="3.10.20.30">
    <property type="match status" value="1"/>
</dbReference>
<sequence length="256" mass="27548">MITARLFARLREQAGTGSEELELARATVADVYAALRERHPQLEGDTTVIRPVRNQSFVEWAERVEDGDEVAFIPPVSGGSEGGVLFELSEDALDARRLEAAVAHAGAGAICTFTGIVRDSSRGEEVTHLEYEAYGPMVEKQMRAIAEEIAERWPEARVAMAHRTGRLEVGEASVVITASCPHREEAFAACKWGIDRLKEAVPIWKKEFAASGAVWIEGATAREVPAAPAAADGLEGAAAWDDSPSAGQLPSPEVSR</sequence>
<evidence type="ECO:0000313" key="2">
    <source>
        <dbReference type="EMBL" id="MBJ7598755.1"/>
    </source>
</evidence>
<dbReference type="InterPro" id="IPR003448">
    <property type="entry name" value="Mopterin_biosynth_MoaE"/>
</dbReference>
<dbReference type="InterPro" id="IPR012675">
    <property type="entry name" value="Beta-grasp_dom_sf"/>
</dbReference>
<protein>
    <submittedName>
        <fullName evidence="2">Molybdenum cofactor biosynthesis protein MoaE</fullName>
    </submittedName>
</protein>
<dbReference type="Pfam" id="PF02391">
    <property type="entry name" value="MoaE"/>
    <property type="match status" value="1"/>
</dbReference>
<accession>A0A934KAR2</accession>
<dbReference type="Proteomes" id="UP000612893">
    <property type="component" value="Unassembled WGS sequence"/>
</dbReference>
<reference evidence="2" key="1">
    <citation type="submission" date="2020-10" db="EMBL/GenBank/DDBJ databases">
        <title>Ca. Dormibacterota MAGs.</title>
        <authorList>
            <person name="Montgomery K."/>
        </authorList>
    </citation>
    <scope>NUCLEOTIDE SEQUENCE [LARGE SCALE GENOMIC DNA]</scope>
    <source>
        <strain evidence="2">SC8812_S17_10</strain>
    </source>
</reference>
<dbReference type="AlphaFoldDB" id="A0A934KAR2"/>
<evidence type="ECO:0000313" key="3">
    <source>
        <dbReference type="Proteomes" id="UP000612893"/>
    </source>
</evidence>
<dbReference type="InterPro" id="IPR003749">
    <property type="entry name" value="ThiS/MoaD-like"/>
</dbReference>
<keyword evidence="3" id="KW-1185">Reference proteome</keyword>
<feature type="region of interest" description="Disordered" evidence="1">
    <location>
        <begin position="227"/>
        <end position="256"/>
    </location>
</feature>
<feature type="compositionally biased region" description="Low complexity" evidence="1">
    <location>
        <begin position="227"/>
        <end position="239"/>
    </location>
</feature>
<dbReference type="SUPFAM" id="SSF54690">
    <property type="entry name" value="Molybdopterin synthase subunit MoaE"/>
    <property type="match status" value="1"/>
</dbReference>
<dbReference type="RefSeq" id="WP_338201961.1">
    <property type="nucleotide sequence ID" value="NZ_JAEKNR010000125.1"/>
</dbReference>
<dbReference type="InterPro" id="IPR016155">
    <property type="entry name" value="Mopterin_synth/thiamin_S_b"/>
</dbReference>
<dbReference type="InterPro" id="IPR036563">
    <property type="entry name" value="MoaE_sf"/>
</dbReference>